<evidence type="ECO:0000256" key="1">
    <source>
        <dbReference type="ARBA" id="ARBA00022679"/>
    </source>
</evidence>
<accession>A0AAN9TXF4</accession>
<dbReference type="Gene3D" id="3.30.70.270">
    <property type="match status" value="1"/>
</dbReference>
<keyword evidence="5" id="KW-0378">Hydrolase</keyword>
<dbReference type="InterPro" id="IPR050951">
    <property type="entry name" value="Retrovirus_Pol_polyprotein"/>
</dbReference>
<evidence type="ECO:0000259" key="7">
    <source>
        <dbReference type="Pfam" id="PF17917"/>
    </source>
</evidence>
<dbReference type="AlphaFoldDB" id="A0AAN9TXF4"/>
<dbReference type="SUPFAM" id="SSF56672">
    <property type="entry name" value="DNA/RNA polymerases"/>
    <property type="match status" value="1"/>
</dbReference>
<evidence type="ECO:0000313" key="9">
    <source>
        <dbReference type="Proteomes" id="UP001367676"/>
    </source>
</evidence>
<keyword evidence="3" id="KW-0540">Nuclease</keyword>
<dbReference type="EMBL" id="JBBCAQ010000003">
    <property type="protein sequence ID" value="KAK7604936.1"/>
    <property type="molecule type" value="Genomic_DNA"/>
</dbReference>
<dbReference type="PANTHER" id="PTHR37984">
    <property type="entry name" value="PROTEIN CBG26694"/>
    <property type="match status" value="1"/>
</dbReference>
<keyword evidence="1" id="KW-0808">Transferase</keyword>
<dbReference type="GO" id="GO:0016787">
    <property type="term" value="F:hydrolase activity"/>
    <property type="evidence" value="ECO:0007669"/>
    <property type="project" value="UniProtKB-KW"/>
</dbReference>
<dbReference type="InterPro" id="IPR043128">
    <property type="entry name" value="Rev_trsase/Diguanyl_cyclase"/>
</dbReference>
<evidence type="ECO:0000256" key="6">
    <source>
        <dbReference type="ARBA" id="ARBA00022918"/>
    </source>
</evidence>
<keyword evidence="4" id="KW-0255">Endonuclease</keyword>
<evidence type="ECO:0000256" key="3">
    <source>
        <dbReference type="ARBA" id="ARBA00022722"/>
    </source>
</evidence>
<evidence type="ECO:0000256" key="2">
    <source>
        <dbReference type="ARBA" id="ARBA00022695"/>
    </source>
</evidence>
<comment type="caution">
    <text evidence="8">The sequence shown here is derived from an EMBL/GenBank/DDBJ whole genome shotgun (WGS) entry which is preliminary data.</text>
</comment>
<gene>
    <name evidence="8" type="ORF">V9T40_006122</name>
</gene>
<proteinExistence type="predicted"/>
<sequence>MKEPVPKMNLKDCSIVQACLPFVQSIIDVWISDNITSPEGSTHVTPIHIITKENGSLCLCMDSRELNNYMGNSGDIVPPIDQIKTMFSNAVVFSKLDFPDGFLQIPLAPEKKFYVITDASNVAISGIVVQFDDQNEPKVLGMVSHLLKTAEKNYDVYEKELLAIIYTIKKHSYLLVDHPIILRTDNRALKYLNSAFENVSEHVACWRAYLQQFNIELIEHIPGAKNKAADALSHFRRDVSQNVDHFSPIPAVMALTAPGSQLSNQLTTPGDWNK</sequence>
<dbReference type="InterPro" id="IPR041373">
    <property type="entry name" value="RT_RNaseH"/>
</dbReference>
<name>A0AAN9TXF4_9HEMI</name>
<keyword evidence="9" id="KW-1185">Reference proteome</keyword>
<evidence type="ECO:0000256" key="4">
    <source>
        <dbReference type="ARBA" id="ARBA00022759"/>
    </source>
</evidence>
<dbReference type="Pfam" id="PF17917">
    <property type="entry name" value="RT_RNaseH"/>
    <property type="match status" value="1"/>
</dbReference>
<dbReference type="GO" id="GO:0004519">
    <property type="term" value="F:endonuclease activity"/>
    <property type="evidence" value="ECO:0007669"/>
    <property type="project" value="UniProtKB-KW"/>
</dbReference>
<reference evidence="8 9" key="1">
    <citation type="submission" date="2024-03" db="EMBL/GenBank/DDBJ databases">
        <title>Adaptation during the transition from Ophiocordyceps entomopathogen to insect associate is accompanied by gene loss and intensified selection.</title>
        <authorList>
            <person name="Ward C.M."/>
            <person name="Onetto C.A."/>
            <person name="Borneman A.R."/>
        </authorList>
    </citation>
    <scope>NUCLEOTIDE SEQUENCE [LARGE SCALE GENOMIC DNA]</scope>
    <source>
        <strain evidence="8">AWRI1</strain>
        <tissue evidence="8">Single Adult Female</tissue>
    </source>
</reference>
<evidence type="ECO:0000256" key="5">
    <source>
        <dbReference type="ARBA" id="ARBA00022801"/>
    </source>
</evidence>
<keyword evidence="2" id="KW-0548">Nucleotidyltransferase</keyword>
<dbReference type="CDD" id="cd09274">
    <property type="entry name" value="RNase_HI_RT_Ty3"/>
    <property type="match status" value="1"/>
</dbReference>
<feature type="domain" description="Reverse transcriptase RNase H-like" evidence="7">
    <location>
        <begin position="109"/>
        <end position="213"/>
    </location>
</feature>
<dbReference type="Gene3D" id="3.10.10.10">
    <property type="entry name" value="HIV Type 1 Reverse Transcriptase, subunit A, domain 1"/>
    <property type="match status" value="1"/>
</dbReference>
<evidence type="ECO:0000313" key="8">
    <source>
        <dbReference type="EMBL" id="KAK7604936.1"/>
    </source>
</evidence>
<protein>
    <recommendedName>
        <fullName evidence="7">Reverse transcriptase RNase H-like domain-containing protein</fullName>
    </recommendedName>
</protein>
<keyword evidence="6" id="KW-0695">RNA-directed DNA polymerase</keyword>
<dbReference type="PANTHER" id="PTHR37984:SF5">
    <property type="entry name" value="PROTEIN NYNRIN-LIKE"/>
    <property type="match status" value="1"/>
</dbReference>
<dbReference type="Proteomes" id="UP001367676">
    <property type="component" value="Unassembled WGS sequence"/>
</dbReference>
<dbReference type="GO" id="GO:0003964">
    <property type="term" value="F:RNA-directed DNA polymerase activity"/>
    <property type="evidence" value="ECO:0007669"/>
    <property type="project" value="UniProtKB-KW"/>
</dbReference>
<dbReference type="InterPro" id="IPR043502">
    <property type="entry name" value="DNA/RNA_pol_sf"/>
</dbReference>
<organism evidence="8 9">
    <name type="scientific">Parthenolecanium corni</name>
    <dbReference type="NCBI Taxonomy" id="536013"/>
    <lineage>
        <taxon>Eukaryota</taxon>
        <taxon>Metazoa</taxon>
        <taxon>Ecdysozoa</taxon>
        <taxon>Arthropoda</taxon>
        <taxon>Hexapoda</taxon>
        <taxon>Insecta</taxon>
        <taxon>Pterygota</taxon>
        <taxon>Neoptera</taxon>
        <taxon>Paraneoptera</taxon>
        <taxon>Hemiptera</taxon>
        <taxon>Sternorrhyncha</taxon>
        <taxon>Coccoidea</taxon>
        <taxon>Coccidae</taxon>
        <taxon>Parthenolecanium</taxon>
    </lineage>
</organism>